<feature type="domain" description="Lsr2 dimerization" evidence="3">
    <location>
        <begin position="1"/>
        <end position="58"/>
    </location>
</feature>
<protein>
    <submittedName>
        <fullName evidence="5">Lsr2 family protein</fullName>
    </submittedName>
</protein>
<dbReference type="InterPro" id="IPR042261">
    <property type="entry name" value="Lsr2-like_dimerization"/>
</dbReference>
<dbReference type="GO" id="GO:0003677">
    <property type="term" value="F:DNA binding"/>
    <property type="evidence" value="ECO:0007669"/>
    <property type="project" value="UniProtKB-KW"/>
</dbReference>
<dbReference type="Pfam" id="PF23359">
    <property type="entry name" value="Lsr2_DNA-bd"/>
    <property type="match status" value="1"/>
</dbReference>
<dbReference type="InterPro" id="IPR024412">
    <property type="entry name" value="Lsr2_dim_dom"/>
</dbReference>
<evidence type="ECO:0000259" key="3">
    <source>
        <dbReference type="Pfam" id="PF11774"/>
    </source>
</evidence>
<evidence type="ECO:0000259" key="4">
    <source>
        <dbReference type="Pfam" id="PF23359"/>
    </source>
</evidence>
<gene>
    <name evidence="5" type="ORF">Nans01_31640</name>
</gene>
<sequence length="133" mass="14499">MAQRVITKLIDDLDGGKADETISFGLDGRYYEIDLSADHAEDLRSALEAFVKAGRKQGTAKAAKNTTTRSAASREDTAAIREWAKAQGLKVNDRGRIALEIANAYRNRNTAPKADQSDKKDSGVANPFSVRDE</sequence>
<dbReference type="GO" id="GO:0016746">
    <property type="term" value="F:acyltransferase activity"/>
    <property type="evidence" value="ECO:0007669"/>
    <property type="project" value="InterPro"/>
</dbReference>
<dbReference type="AlphaFoldDB" id="A0A9W6UJS4"/>
<dbReference type="Pfam" id="PF11774">
    <property type="entry name" value="Lsr2"/>
    <property type="match status" value="1"/>
</dbReference>
<dbReference type="EMBL" id="BSQG01000005">
    <property type="protein sequence ID" value="GLU48813.1"/>
    <property type="molecule type" value="Genomic_DNA"/>
</dbReference>
<accession>A0A9W6UJS4</accession>
<feature type="region of interest" description="Disordered" evidence="2">
    <location>
        <begin position="105"/>
        <end position="133"/>
    </location>
</feature>
<dbReference type="InterPro" id="IPR055370">
    <property type="entry name" value="Lsr2_DNA-bd"/>
</dbReference>
<keyword evidence="1" id="KW-0238">DNA-binding</keyword>
<organism evidence="5 6">
    <name type="scientific">Nocardiopsis ansamitocini</name>
    <dbReference type="NCBI Taxonomy" id="1670832"/>
    <lineage>
        <taxon>Bacteria</taxon>
        <taxon>Bacillati</taxon>
        <taxon>Actinomycetota</taxon>
        <taxon>Actinomycetes</taxon>
        <taxon>Streptosporangiales</taxon>
        <taxon>Nocardiopsidaceae</taxon>
        <taxon>Nocardiopsis</taxon>
    </lineage>
</organism>
<comment type="caution">
    <text evidence="5">The sequence shown here is derived from an EMBL/GenBank/DDBJ whole genome shotgun (WGS) entry which is preliminary data.</text>
</comment>
<evidence type="ECO:0000256" key="1">
    <source>
        <dbReference type="ARBA" id="ARBA00023125"/>
    </source>
</evidence>
<feature type="domain" description="Lsr2 DNA-binding" evidence="4">
    <location>
        <begin position="73"/>
        <end position="106"/>
    </location>
</feature>
<name>A0A9W6UJS4_9ACTN</name>
<keyword evidence="6" id="KW-1185">Reference proteome</keyword>
<evidence type="ECO:0000256" key="2">
    <source>
        <dbReference type="SAM" id="MobiDB-lite"/>
    </source>
</evidence>
<proteinExistence type="predicted"/>
<reference evidence="5" key="1">
    <citation type="submission" date="2023-02" db="EMBL/GenBank/DDBJ databases">
        <title>Nocardiopsis ansamitocini NBRC 112285.</title>
        <authorList>
            <person name="Ichikawa N."/>
            <person name="Sato H."/>
            <person name="Tonouchi N."/>
        </authorList>
    </citation>
    <scope>NUCLEOTIDE SEQUENCE</scope>
    <source>
        <strain evidence="5">NBRC 112285</strain>
    </source>
</reference>
<dbReference type="Gene3D" id="4.10.320.10">
    <property type="entry name" value="E3-binding domain"/>
    <property type="match status" value="1"/>
</dbReference>
<evidence type="ECO:0000313" key="5">
    <source>
        <dbReference type="EMBL" id="GLU48813.1"/>
    </source>
</evidence>
<dbReference type="Gene3D" id="3.30.60.230">
    <property type="entry name" value="Lsr2, dimerization domain"/>
    <property type="match status" value="1"/>
</dbReference>
<dbReference type="Proteomes" id="UP001165092">
    <property type="component" value="Unassembled WGS sequence"/>
</dbReference>
<evidence type="ECO:0000313" key="6">
    <source>
        <dbReference type="Proteomes" id="UP001165092"/>
    </source>
</evidence>
<dbReference type="InterPro" id="IPR036625">
    <property type="entry name" value="E3-bd_dom_sf"/>
</dbReference>
<dbReference type="RefSeq" id="WP_432707490.1">
    <property type="nucleotide sequence ID" value="NZ_BSQG01000005.1"/>
</dbReference>